<dbReference type="InterPro" id="IPR003959">
    <property type="entry name" value="ATPase_AAA_core"/>
</dbReference>
<evidence type="ECO:0000256" key="4">
    <source>
        <dbReference type="ARBA" id="ARBA00040480"/>
    </source>
</evidence>
<gene>
    <name evidence="6" type="ORF">ACERK3_08030</name>
</gene>
<keyword evidence="1" id="KW-0547">Nucleotide-binding</keyword>
<dbReference type="PANTHER" id="PTHR42960:SF1">
    <property type="entry name" value="YCF46 PROTEIN"/>
    <property type="match status" value="1"/>
</dbReference>
<dbReference type="SUPFAM" id="SSF52540">
    <property type="entry name" value="P-loop containing nucleoside triphosphate hydrolases"/>
    <property type="match status" value="1"/>
</dbReference>
<evidence type="ECO:0000259" key="5">
    <source>
        <dbReference type="SMART" id="SM00382"/>
    </source>
</evidence>
<sequence>MSDHVSQSDHARLGQLIQANHPCIVISTFEEDEAMTLVRQVGIDRGLDPWVWSHVRGVHHGLLGDNQDHVRDTEHPAAALYHLQQKTGRFMGVLLDVSEHLKDAKTLRLLRETIEKFLVDGNTLVLIDHASEWPAVVSAHATPFELALPGVTELEEVVRATLRELHRQRPVKINITRGELRTMVKNLRGLTRRQAEQVIRDAVTEDRQFTADDINHVLAAKRRTIGGSGLLEYVESPMSLDEVGGLRRLKRWLKQRQGAHDEKAKQFGISPARGVLMLGVQGAGKSMCAKAIATAWQWPLLRMDPGALYDRFIGESERRLRDALAQAEAMAPIVLWIDEIEKGFASAASRSADGGLSQRMFGSLLTWMQDHEAPVFMVATANDIEALPPELLRKGRFDEVFFVDLPGAAVRKQIFAIHLRKRNRDPEAFALDALAAATEGFSGAEIEQAVQAALHEAFSAKKELDTAGIVAVAKASPPLSVTMAEKVNSLRQWADGRCVPAD</sequence>
<proteinExistence type="inferred from homology"/>
<evidence type="ECO:0000313" key="6">
    <source>
        <dbReference type="EMBL" id="MFA9478243.1"/>
    </source>
</evidence>
<protein>
    <recommendedName>
        <fullName evidence="4">Uncharacterized AAA domain-containing protein ycf46</fullName>
    </recommendedName>
</protein>
<dbReference type="Gene3D" id="3.40.50.300">
    <property type="entry name" value="P-loop containing nucleotide triphosphate hydrolases"/>
    <property type="match status" value="1"/>
</dbReference>
<dbReference type="InterPro" id="IPR027417">
    <property type="entry name" value="P-loop_NTPase"/>
</dbReference>
<name>A0ABV4U3S0_9BACT</name>
<evidence type="ECO:0000256" key="3">
    <source>
        <dbReference type="ARBA" id="ARBA00038088"/>
    </source>
</evidence>
<evidence type="ECO:0000313" key="7">
    <source>
        <dbReference type="Proteomes" id="UP001575105"/>
    </source>
</evidence>
<comment type="caution">
    <text evidence="6">The sequence shown here is derived from an EMBL/GenBank/DDBJ whole genome shotgun (WGS) entry which is preliminary data.</text>
</comment>
<keyword evidence="7" id="KW-1185">Reference proteome</keyword>
<dbReference type="InterPro" id="IPR003593">
    <property type="entry name" value="AAA+_ATPase"/>
</dbReference>
<dbReference type="InterPro" id="IPR052381">
    <property type="entry name" value="AAA_domain_protein"/>
</dbReference>
<feature type="domain" description="AAA+ ATPase" evidence="5">
    <location>
        <begin position="271"/>
        <end position="407"/>
    </location>
</feature>
<dbReference type="Gene3D" id="1.10.8.60">
    <property type="match status" value="1"/>
</dbReference>
<dbReference type="InterPro" id="IPR041569">
    <property type="entry name" value="AAA_lid_3"/>
</dbReference>
<dbReference type="SMART" id="SM00382">
    <property type="entry name" value="AAA"/>
    <property type="match status" value="1"/>
</dbReference>
<dbReference type="Pfam" id="PF00004">
    <property type="entry name" value="AAA"/>
    <property type="match status" value="1"/>
</dbReference>
<keyword evidence="2" id="KW-0067">ATP-binding</keyword>
<evidence type="ECO:0000256" key="2">
    <source>
        <dbReference type="ARBA" id="ARBA00022840"/>
    </source>
</evidence>
<evidence type="ECO:0000256" key="1">
    <source>
        <dbReference type="ARBA" id="ARBA00022741"/>
    </source>
</evidence>
<accession>A0ABV4U3S0</accession>
<dbReference type="Pfam" id="PF17862">
    <property type="entry name" value="AAA_lid_3"/>
    <property type="match status" value="1"/>
</dbReference>
<dbReference type="EMBL" id="JBGUBD010000004">
    <property type="protein sequence ID" value="MFA9478243.1"/>
    <property type="molecule type" value="Genomic_DNA"/>
</dbReference>
<organism evidence="6 7">
    <name type="scientific">Natronomicrosphaera hydrolytica</name>
    <dbReference type="NCBI Taxonomy" id="3242702"/>
    <lineage>
        <taxon>Bacteria</taxon>
        <taxon>Pseudomonadati</taxon>
        <taxon>Planctomycetota</taxon>
        <taxon>Phycisphaerae</taxon>
        <taxon>Phycisphaerales</taxon>
        <taxon>Phycisphaeraceae</taxon>
        <taxon>Natronomicrosphaera</taxon>
    </lineage>
</organism>
<dbReference type="RefSeq" id="WP_425345166.1">
    <property type="nucleotide sequence ID" value="NZ_JBGUBD010000004.1"/>
</dbReference>
<dbReference type="Proteomes" id="UP001575105">
    <property type="component" value="Unassembled WGS sequence"/>
</dbReference>
<reference evidence="6 7" key="1">
    <citation type="submission" date="2024-08" db="EMBL/GenBank/DDBJ databases">
        <title>Whole-genome sequencing of halo(alkali)philic microorganisms from hypersaline lakes.</title>
        <authorList>
            <person name="Sorokin D.Y."/>
            <person name="Merkel A.Y."/>
            <person name="Messina E."/>
            <person name="Yakimov M."/>
        </authorList>
    </citation>
    <scope>NUCLEOTIDE SEQUENCE [LARGE SCALE GENOMIC DNA]</scope>
    <source>
        <strain evidence="6 7">AB-hyl4</strain>
    </source>
</reference>
<dbReference type="PANTHER" id="PTHR42960">
    <property type="entry name" value="YCF46 PROTEIN"/>
    <property type="match status" value="1"/>
</dbReference>
<comment type="similarity">
    <text evidence="3">Belongs to the AAA ATPase family. Highly divergent.</text>
</comment>